<proteinExistence type="predicted"/>
<gene>
    <name evidence="1" type="ORF">GCM10010448_04730</name>
</gene>
<name>A0ABP6KZE8_9ACTN</name>
<evidence type="ECO:0000313" key="2">
    <source>
        <dbReference type="Proteomes" id="UP001501532"/>
    </source>
</evidence>
<protein>
    <submittedName>
        <fullName evidence="1">Uncharacterized protein</fullName>
    </submittedName>
</protein>
<evidence type="ECO:0000313" key="1">
    <source>
        <dbReference type="EMBL" id="GAA3025903.1"/>
    </source>
</evidence>
<reference evidence="2" key="1">
    <citation type="journal article" date="2019" name="Int. J. Syst. Evol. Microbiol.">
        <title>The Global Catalogue of Microorganisms (GCM) 10K type strain sequencing project: providing services to taxonomists for standard genome sequencing and annotation.</title>
        <authorList>
            <consortium name="The Broad Institute Genomics Platform"/>
            <consortium name="The Broad Institute Genome Sequencing Center for Infectious Disease"/>
            <person name="Wu L."/>
            <person name="Ma J."/>
        </authorList>
    </citation>
    <scope>NUCLEOTIDE SEQUENCE [LARGE SCALE GENOMIC DNA]</scope>
    <source>
        <strain evidence="2">JCM 9091</strain>
    </source>
</reference>
<organism evidence="1 2">
    <name type="scientific">Streptomyces glomeratus</name>
    <dbReference type="NCBI Taxonomy" id="284452"/>
    <lineage>
        <taxon>Bacteria</taxon>
        <taxon>Bacillati</taxon>
        <taxon>Actinomycetota</taxon>
        <taxon>Actinomycetes</taxon>
        <taxon>Kitasatosporales</taxon>
        <taxon>Streptomycetaceae</taxon>
        <taxon>Streptomyces</taxon>
    </lineage>
</organism>
<dbReference type="RefSeq" id="WP_234515783.1">
    <property type="nucleotide sequence ID" value="NZ_BAAAUF010000002.1"/>
</dbReference>
<sequence>MTSSPQEEIKNAAQAISDMHVATVPGEHARAAGHATANLYSGAGHRLLYAPPELRQLITEAIEVGYAAALQDVRNGDFDSNILEWRPTLFEA</sequence>
<accession>A0ABP6KZE8</accession>
<comment type="caution">
    <text evidence="1">The sequence shown here is derived from an EMBL/GenBank/DDBJ whole genome shotgun (WGS) entry which is preliminary data.</text>
</comment>
<keyword evidence="2" id="KW-1185">Reference proteome</keyword>
<dbReference type="EMBL" id="BAAAUF010000002">
    <property type="protein sequence ID" value="GAA3025903.1"/>
    <property type="molecule type" value="Genomic_DNA"/>
</dbReference>
<dbReference type="Proteomes" id="UP001501532">
    <property type="component" value="Unassembled WGS sequence"/>
</dbReference>